<feature type="transmembrane region" description="Helical" evidence="12">
    <location>
        <begin position="318"/>
        <end position="339"/>
    </location>
</feature>
<feature type="region of interest" description="Disordered" evidence="13">
    <location>
        <begin position="1"/>
        <end position="32"/>
    </location>
</feature>
<dbReference type="Pfam" id="PF01544">
    <property type="entry name" value="CorA"/>
    <property type="match status" value="1"/>
</dbReference>
<evidence type="ECO:0000256" key="4">
    <source>
        <dbReference type="ARBA" id="ARBA00022475"/>
    </source>
</evidence>
<name>C3X884_OXAFO</name>
<dbReference type="Gene3D" id="1.20.58.340">
    <property type="entry name" value="Magnesium transport protein CorA, transmembrane region"/>
    <property type="match status" value="2"/>
</dbReference>
<dbReference type="PANTHER" id="PTHR46494">
    <property type="entry name" value="CORA FAMILY METAL ION TRANSPORTER (EUROFUNG)"/>
    <property type="match status" value="1"/>
</dbReference>
<feature type="transmembrane region" description="Helical" evidence="12">
    <location>
        <begin position="359"/>
        <end position="379"/>
    </location>
</feature>
<dbReference type="InterPro" id="IPR004488">
    <property type="entry name" value="Mg/Co-transport_prot_CorA"/>
</dbReference>
<dbReference type="InterPro" id="IPR045861">
    <property type="entry name" value="CorA_cytoplasmic_dom"/>
</dbReference>
<evidence type="ECO:0000256" key="13">
    <source>
        <dbReference type="SAM" id="MobiDB-lite"/>
    </source>
</evidence>
<dbReference type="PANTHER" id="PTHR46494:SF1">
    <property type="entry name" value="CORA FAMILY METAL ION TRANSPORTER (EUROFUNG)"/>
    <property type="match status" value="1"/>
</dbReference>
<accession>C3X884</accession>
<dbReference type="HOGENOM" id="CLU_007127_0_0_4"/>
<dbReference type="STRING" id="847.BRW83_1813"/>
<evidence type="ECO:0000256" key="8">
    <source>
        <dbReference type="ARBA" id="ARBA00023065"/>
    </source>
</evidence>
<dbReference type="InterPro" id="IPR002523">
    <property type="entry name" value="MgTranspt_CorA/ZnTranspt_ZntB"/>
</dbReference>
<evidence type="ECO:0000256" key="2">
    <source>
        <dbReference type="ARBA" id="ARBA00009765"/>
    </source>
</evidence>
<dbReference type="GO" id="GO:0005886">
    <property type="term" value="C:plasma membrane"/>
    <property type="evidence" value="ECO:0007669"/>
    <property type="project" value="UniProtKB-SubCell"/>
</dbReference>
<keyword evidence="7 12" id="KW-1133">Transmembrane helix</keyword>
<dbReference type="SUPFAM" id="SSF143865">
    <property type="entry name" value="CorA soluble domain-like"/>
    <property type="match status" value="1"/>
</dbReference>
<evidence type="ECO:0000256" key="12">
    <source>
        <dbReference type="RuleBase" id="RU362010"/>
    </source>
</evidence>
<keyword evidence="3 12" id="KW-0813">Transport</keyword>
<dbReference type="NCBIfam" id="TIGR00383">
    <property type="entry name" value="corA"/>
    <property type="match status" value="1"/>
</dbReference>
<keyword evidence="9 12" id="KW-0472">Membrane</keyword>
<dbReference type="GO" id="GO:0015087">
    <property type="term" value="F:cobalt ion transmembrane transporter activity"/>
    <property type="evidence" value="ECO:0007669"/>
    <property type="project" value="UniProtKB-UniRule"/>
</dbReference>
<keyword evidence="15" id="KW-1185">Reference proteome</keyword>
<keyword evidence="6 12" id="KW-0460">Magnesium</keyword>
<organism evidence="14 15">
    <name type="scientific">Oxalobacter formigenes OXCC13</name>
    <dbReference type="NCBI Taxonomy" id="556269"/>
    <lineage>
        <taxon>Bacteria</taxon>
        <taxon>Pseudomonadati</taxon>
        <taxon>Pseudomonadota</taxon>
        <taxon>Betaproteobacteria</taxon>
        <taxon>Burkholderiales</taxon>
        <taxon>Oxalobacteraceae</taxon>
        <taxon>Oxalobacter</taxon>
    </lineage>
</organism>
<dbReference type="SUPFAM" id="SSF144083">
    <property type="entry name" value="Magnesium transport protein CorA, transmembrane region"/>
    <property type="match status" value="1"/>
</dbReference>
<dbReference type="CDD" id="cd12828">
    <property type="entry name" value="TmCorA-like_1"/>
    <property type="match status" value="1"/>
</dbReference>
<dbReference type="Proteomes" id="UP000005089">
    <property type="component" value="Unassembled WGS sequence"/>
</dbReference>
<dbReference type="FunFam" id="1.20.58.340:FF:000004">
    <property type="entry name" value="Magnesium transport protein CorA"/>
    <property type="match status" value="1"/>
</dbReference>
<evidence type="ECO:0000256" key="1">
    <source>
        <dbReference type="ARBA" id="ARBA00004651"/>
    </source>
</evidence>
<protein>
    <recommendedName>
        <fullName evidence="12">Magnesium transport protein CorA</fullName>
    </recommendedName>
</protein>
<dbReference type="EMBL" id="GG658170">
    <property type="protein sequence ID" value="EEO29410.1"/>
    <property type="molecule type" value="Genomic_DNA"/>
</dbReference>
<reference evidence="14 15" key="1">
    <citation type="submission" date="2009-02" db="EMBL/GenBank/DDBJ databases">
        <title>The Genome Sequence of Oxalobacter formigenes OXCC13.</title>
        <authorList>
            <consortium name="The Broad Institute Genome Sequencing Platform"/>
            <person name="Ward D."/>
            <person name="Young S.K."/>
            <person name="Kodira C.D."/>
            <person name="Zeng Q."/>
            <person name="Koehrsen M."/>
            <person name="Alvarado L."/>
            <person name="Berlin A."/>
            <person name="Borenstein D."/>
            <person name="Chen Z."/>
            <person name="Engels R."/>
            <person name="Freedman E."/>
            <person name="Gellesch M."/>
            <person name="Goldberg J."/>
            <person name="Griggs A."/>
            <person name="Gujja S."/>
            <person name="Heiman D."/>
            <person name="Hepburn T."/>
            <person name="Howarth C."/>
            <person name="Jen D."/>
            <person name="Larson L."/>
            <person name="Lewis B."/>
            <person name="Mehta T."/>
            <person name="Park D."/>
            <person name="Pearson M."/>
            <person name="Roberts A."/>
            <person name="Saif S."/>
            <person name="Shea T."/>
            <person name="Shenoy N."/>
            <person name="Sisk P."/>
            <person name="Stolte C."/>
            <person name="Sykes S."/>
            <person name="Walk T."/>
            <person name="White J."/>
            <person name="Yandava C."/>
            <person name="Allison M.J."/>
            <person name="Lander E."/>
            <person name="Nusbaum C."/>
            <person name="Galagan J."/>
            <person name="Birren B."/>
        </authorList>
    </citation>
    <scope>NUCLEOTIDE SEQUENCE [LARGE SCALE GENOMIC DNA]</scope>
    <source>
        <strain evidence="14 15">OXCC13</strain>
    </source>
</reference>
<dbReference type="Gene3D" id="3.30.460.20">
    <property type="entry name" value="CorA soluble domain-like"/>
    <property type="match status" value="1"/>
</dbReference>
<comment type="similarity">
    <text evidence="2 12">Belongs to the CorA metal ion transporter (MIT) (TC 1.A.35) family.</text>
</comment>
<keyword evidence="4 12" id="KW-1003">Cell membrane</keyword>
<gene>
    <name evidence="12 14" type="primary">corA</name>
    <name evidence="14" type="ORF">OFBG_00438</name>
</gene>
<evidence type="ECO:0000256" key="9">
    <source>
        <dbReference type="ARBA" id="ARBA00023136"/>
    </source>
</evidence>
<comment type="catalytic activity">
    <reaction evidence="10">
        <text>Mg(2+)(in) = Mg(2+)(out)</text>
        <dbReference type="Rhea" id="RHEA:29827"/>
        <dbReference type="ChEBI" id="CHEBI:18420"/>
    </reaction>
</comment>
<evidence type="ECO:0000256" key="10">
    <source>
        <dbReference type="ARBA" id="ARBA00034269"/>
    </source>
</evidence>
<dbReference type="AlphaFoldDB" id="C3X884"/>
<evidence type="ECO:0000313" key="15">
    <source>
        <dbReference type="Proteomes" id="UP000005089"/>
    </source>
</evidence>
<evidence type="ECO:0000313" key="14">
    <source>
        <dbReference type="EMBL" id="EEO29410.1"/>
    </source>
</evidence>
<evidence type="ECO:0000256" key="6">
    <source>
        <dbReference type="ARBA" id="ARBA00022842"/>
    </source>
</evidence>
<dbReference type="GO" id="GO:0050897">
    <property type="term" value="F:cobalt ion binding"/>
    <property type="evidence" value="ECO:0007669"/>
    <property type="project" value="TreeGrafter"/>
</dbReference>
<dbReference type="eggNOG" id="COG0598">
    <property type="taxonomic scope" value="Bacteria"/>
</dbReference>
<dbReference type="GO" id="GO:0000287">
    <property type="term" value="F:magnesium ion binding"/>
    <property type="evidence" value="ECO:0007669"/>
    <property type="project" value="TreeGrafter"/>
</dbReference>
<sequence length="385" mass="43937">MPAGRNQNSRPEEFPMTSRTGKPLRPHRHAAPYLVPGAPPGTLTPIAGSAKPVISILTINRDVTRPPETANDLSDLPHVDPDGHDMLWIRVTGFGDISPIKTVGETYGIPSLALEDAMSPGWRAEMTDEGDWLFFVLPVPPADFITEKSEHLSLFFRRNLVITFEESPTLLIDRFWQQLIGHKPDEKITHQAGYYAYRVIDTIIDRFFPLLDTEYNTLADLEDALDTDGNPGKKELRQLHRTKRDILYLKRVLFPYKELGTALRQRSQIEKSVELKPYLKDLVEHIVQAEEFVNSCHEIADSLSDIYQNIMSNKMNDIIRILTIISTILMPLTFIAGLYGMNFNVSDSPWNMPELHHPYGYPITLLLMLAIALGMIWFFKKKDWL</sequence>
<dbReference type="GO" id="GO:0015095">
    <property type="term" value="F:magnesium ion transmembrane transporter activity"/>
    <property type="evidence" value="ECO:0007669"/>
    <property type="project" value="UniProtKB-UniRule"/>
</dbReference>
<evidence type="ECO:0000256" key="11">
    <source>
        <dbReference type="ARBA" id="ARBA00045497"/>
    </source>
</evidence>
<comment type="subcellular location">
    <subcellularLocation>
        <location evidence="1">Cell membrane</location>
        <topology evidence="1">Multi-pass membrane protein</topology>
    </subcellularLocation>
    <subcellularLocation>
        <location evidence="12">Membrane</location>
        <topology evidence="12">Multi-pass membrane protein</topology>
    </subcellularLocation>
</comment>
<keyword evidence="5 12" id="KW-0812">Transmembrane</keyword>
<evidence type="ECO:0000256" key="7">
    <source>
        <dbReference type="ARBA" id="ARBA00022989"/>
    </source>
</evidence>
<evidence type="ECO:0000256" key="3">
    <source>
        <dbReference type="ARBA" id="ARBA00022448"/>
    </source>
</evidence>
<keyword evidence="8 12" id="KW-0406">Ion transport</keyword>
<comment type="function">
    <text evidence="11">Mediates influx of magnesium ions. Alternates between open and closed states. Activated by low cytoplasmic Mg(2+) levels. Inactive when cytoplasmic Mg(2+) levels are high.</text>
</comment>
<proteinExistence type="inferred from homology"/>
<dbReference type="InterPro" id="IPR045863">
    <property type="entry name" value="CorA_TM1_TM2"/>
</dbReference>
<evidence type="ECO:0000256" key="5">
    <source>
        <dbReference type="ARBA" id="ARBA00022692"/>
    </source>
</evidence>